<keyword evidence="2 4" id="KW-0238">DNA-binding</keyword>
<dbReference type="InterPro" id="IPR036910">
    <property type="entry name" value="HMG_box_dom_sf"/>
</dbReference>
<feature type="compositionally biased region" description="Acidic residues" evidence="5">
    <location>
        <begin position="568"/>
        <end position="582"/>
    </location>
</feature>
<reference evidence="7" key="1">
    <citation type="submission" date="2015-12" db="EMBL/GenBank/DDBJ databases">
        <title>De novo transcriptome assembly of four potential Pierce s Disease insect vectors from Arizona vineyards.</title>
        <authorList>
            <person name="Tassone E.E."/>
        </authorList>
    </citation>
    <scope>NUCLEOTIDE SEQUENCE</scope>
</reference>
<organism evidence="7">
    <name type="scientific">Clastoptera arizonana</name>
    <name type="common">Arizona spittle bug</name>
    <dbReference type="NCBI Taxonomy" id="38151"/>
    <lineage>
        <taxon>Eukaryota</taxon>
        <taxon>Metazoa</taxon>
        <taxon>Ecdysozoa</taxon>
        <taxon>Arthropoda</taxon>
        <taxon>Hexapoda</taxon>
        <taxon>Insecta</taxon>
        <taxon>Pterygota</taxon>
        <taxon>Neoptera</taxon>
        <taxon>Paraneoptera</taxon>
        <taxon>Hemiptera</taxon>
        <taxon>Auchenorrhyncha</taxon>
        <taxon>Cercopoidea</taxon>
        <taxon>Clastopteridae</taxon>
        <taxon>Clastoptera</taxon>
    </lineage>
</organism>
<evidence type="ECO:0000256" key="2">
    <source>
        <dbReference type="ARBA" id="ARBA00023125"/>
    </source>
</evidence>
<evidence type="ECO:0000256" key="1">
    <source>
        <dbReference type="ARBA" id="ARBA00004123"/>
    </source>
</evidence>
<evidence type="ECO:0000313" key="7">
    <source>
        <dbReference type="EMBL" id="JAS16730.1"/>
    </source>
</evidence>
<feature type="domain" description="HMG box" evidence="6">
    <location>
        <begin position="480"/>
        <end position="544"/>
    </location>
</feature>
<dbReference type="PANTHER" id="PTHR46318">
    <property type="entry name" value="UPSTREAM BINDING TRANSCRIPTION FACTOR"/>
    <property type="match status" value="1"/>
</dbReference>
<name>A0A1B6CTD5_9HEMI</name>
<dbReference type="PROSITE" id="PS50118">
    <property type="entry name" value="HMG_BOX_2"/>
    <property type="match status" value="4"/>
</dbReference>
<dbReference type="GO" id="GO:0003677">
    <property type="term" value="F:DNA binding"/>
    <property type="evidence" value="ECO:0007669"/>
    <property type="project" value="UniProtKB-UniRule"/>
</dbReference>
<dbReference type="Gene3D" id="1.10.30.10">
    <property type="entry name" value="High mobility group box domain"/>
    <property type="match status" value="4"/>
</dbReference>
<dbReference type="InterPro" id="IPR051762">
    <property type="entry name" value="UBF1"/>
</dbReference>
<feature type="region of interest" description="Disordered" evidence="5">
    <location>
        <begin position="558"/>
        <end position="597"/>
    </location>
</feature>
<feature type="DNA-binding region" description="HMG box" evidence="4">
    <location>
        <begin position="480"/>
        <end position="544"/>
    </location>
</feature>
<feature type="domain" description="HMG box" evidence="6">
    <location>
        <begin position="167"/>
        <end position="235"/>
    </location>
</feature>
<evidence type="ECO:0000256" key="5">
    <source>
        <dbReference type="SAM" id="MobiDB-lite"/>
    </source>
</evidence>
<dbReference type="PANTHER" id="PTHR46318:SF3">
    <property type="entry name" value="UPSTREAM BINDING TRANSCRIPTION FACTOR"/>
    <property type="match status" value="1"/>
</dbReference>
<feature type="DNA-binding region" description="HMG box" evidence="4">
    <location>
        <begin position="358"/>
        <end position="426"/>
    </location>
</feature>
<feature type="domain" description="HMG box" evidence="6">
    <location>
        <begin position="261"/>
        <end position="328"/>
    </location>
</feature>
<keyword evidence="3 4" id="KW-0539">Nucleus</keyword>
<feature type="compositionally biased region" description="Basic residues" evidence="5">
    <location>
        <begin position="8"/>
        <end position="18"/>
    </location>
</feature>
<dbReference type="Pfam" id="PF00505">
    <property type="entry name" value="HMG_box"/>
    <property type="match status" value="2"/>
</dbReference>
<evidence type="ECO:0000256" key="4">
    <source>
        <dbReference type="PROSITE-ProRule" id="PRU00267"/>
    </source>
</evidence>
<evidence type="ECO:0000259" key="6">
    <source>
        <dbReference type="PROSITE" id="PS50118"/>
    </source>
</evidence>
<comment type="subcellular location">
    <subcellularLocation>
        <location evidence="1">Nucleus</location>
    </subcellularLocation>
</comment>
<feature type="compositionally biased region" description="Basic and acidic residues" evidence="5">
    <location>
        <begin position="558"/>
        <end position="567"/>
    </location>
</feature>
<feature type="domain" description="HMG box" evidence="6">
    <location>
        <begin position="358"/>
        <end position="426"/>
    </location>
</feature>
<dbReference type="SUPFAM" id="SSF47095">
    <property type="entry name" value="HMG-box"/>
    <property type="match status" value="4"/>
</dbReference>
<dbReference type="SMART" id="SM00398">
    <property type="entry name" value="HMG"/>
    <property type="match status" value="4"/>
</dbReference>
<feature type="DNA-binding region" description="HMG box" evidence="4">
    <location>
        <begin position="167"/>
        <end position="235"/>
    </location>
</feature>
<feature type="region of interest" description="Disordered" evidence="5">
    <location>
        <begin position="436"/>
        <end position="459"/>
    </location>
</feature>
<dbReference type="GO" id="GO:0005634">
    <property type="term" value="C:nucleus"/>
    <property type="evidence" value="ECO:0007669"/>
    <property type="project" value="UniProtKB-SubCell"/>
</dbReference>
<dbReference type="InterPro" id="IPR009071">
    <property type="entry name" value="HMG_box_dom"/>
</dbReference>
<accession>A0A1B6CTD5</accession>
<evidence type="ECO:0000256" key="3">
    <source>
        <dbReference type="ARBA" id="ARBA00023242"/>
    </source>
</evidence>
<protein>
    <recommendedName>
        <fullName evidence="6">HMG box domain-containing protein</fullName>
    </recommendedName>
</protein>
<dbReference type="AlphaFoldDB" id="A0A1B6CTD5"/>
<sequence>MEEERSKKSSKKKNKKNKHREEEEEVQVEEHRKSPKKKKKNYGFDSIVKEEIKTEDENIEEDANEVEIKDISDGWPKENIKELIDRLKQQLPEKDSLRYASRVKRIDWDKVKFKDYSADDCLMKWTFINKKIRSYRLMSEILEDAKEWAEKPWSSFYGKKGKHPDQPNRPLSSYMLFYMKKKGKIARANPDLKMTEISKIIGEKYNALPKHKKDVYVNRAKEMQEEYKMALDKFYTNHPEVIPQNMNHKTPKAITESSSGIEKPLPPFKLFYNEKLKKHQNDESFDKNQFLDKCKEQWRNLSLKKKAIWIRWALDAECKYLEELSAYYSAREEPLPEHKSVLTKEEKAILEKMSGKPEKPPNSAYSLFSRVMLKSQDIKHLNEPPRNRMQEIARQWKLLPEEDKKKYAEQVQHMLESYKLEFANYLESLPEHKRAEELKKTLPKRKTPTSPAKKTKTEKISKMVEEEAVVSPELYEGEPEKPPGTVFELYVQHYQKRNPKLNPVKLASKAASQWKSLSGAEKEKYQKKLEQVKTKYLVEYEKFLKTLDEDSLKKYSKFKNEGNKDSSSDSEEDSSQDDEESSNETSSSEDSNEDSDT</sequence>
<feature type="DNA-binding region" description="HMG box" evidence="4">
    <location>
        <begin position="261"/>
        <end position="328"/>
    </location>
</feature>
<gene>
    <name evidence="7" type="ORF">g.13647</name>
</gene>
<feature type="region of interest" description="Disordered" evidence="5">
    <location>
        <begin position="1"/>
        <end position="42"/>
    </location>
</feature>
<proteinExistence type="predicted"/>
<dbReference type="EMBL" id="GEDC01020568">
    <property type="protein sequence ID" value="JAS16730.1"/>
    <property type="molecule type" value="Transcribed_RNA"/>
</dbReference>